<evidence type="ECO:0000256" key="1">
    <source>
        <dbReference type="SAM" id="Phobius"/>
    </source>
</evidence>
<dbReference type="AlphaFoldDB" id="A0A316EWI1"/>
<name>A0A316EWI1_9BURK</name>
<organism evidence="2 3">
    <name type="scientific">Cupriavidus plantarum</name>
    <dbReference type="NCBI Taxonomy" id="942865"/>
    <lineage>
        <taxon>Bacteria</taxon>
        <taxon>Pseudomonadati</taxon>
        <taxon>Pseudomonadota</taxon>
        <taxon>Betaproteobacteria</taxon>
        <taxon>Burkholderiales</taxon>
        <taxon>Burkholderiaceae</taxon>
        <taxon>Cupriavidus</taxon>
    </lineage>
</organism>
<comment type="caution">
    <text evidence="2">The sequence shown here is derived from an EMBL/GenBank/DDBJ whole genome shotgun (WGS) entry which is preliminary data.</text>
</comment>
<reference evidence="2 3" key="1">
    <citation type="submission" date="2018-05" db="EMBL/GenBank/DDBJ databases">
        <title>Genomic Encyclopedia of Type Strains, Phase IV (KMG-V): Genome sequencing to study the core and pangenomes of soil and plant-associated prokaryotes.</title>
        <authorList>
            <person name="Whitman W."/>
        </authorList>
    </citation>
    <scope>NUCLEOTIDE SEQUENCE [LARGE SCALE GENOMIC DNA]</scope>
    <source>
        <strain evidence="2 3">SLV-132</strain>
    </source>
</reference>
<evidence type="ECO:0000313" key="2">
    <source>
        <dbReference type="EMBL" id="PWK35519.1"/>
    </source>
</evidence>
<dbReference type="Proteomes" id="UP000245754">
    <property type="component" value="Unassembled WGS sequence"/>
</dbReference>
<dbReference type="Pfam" id="PF09490">
    <property type="entry name" value="CbtA"/>
    <property type="match status" value="1"/>
</dbReference>
<dbReference type="InterPro" id="IPR012666">
    <property type="entry name" value="CbtA_put"/>
</dbReference>
<proteinExistence type="predicted"/>
<feature type="transmembrane region" description="Helical" evidence="1">
    <location>
        <begin position="178"/>
        <end position="200"/>
    </location>
</feature>
<gene>
    <name evidence="2" type="ORF">C7419_102797</name>
</gene>
<evidence type="ECO:0000313" key="3">
    <source>
        <dbReference type="Proteomes" id="UP000245754"/>
    </source>
</evidence>
<protein>
    <submittedName>
        <fullName evidence="2">Putative cobalt transporter subunit CbtA</fullName>
    </submittedName>
</protein>
<sequence length="250" mass="26475">MVRSLLIRGMAAGFLSCLLVFAFAKVFGEPQVEGVIAYEESKARTEFAMGVSHQHEMPELVSRQVQAGLGLFVGLAVFGTAVGGLFSLVFAYAYGRLGVSVRMGPRALSATMAMLAFIAIVLVPFLKYPPNPPSIGDPSTIGSRTALFFAMIALSLAALVAAVLLARRLVHRMGPWNATLASGALYLVLIGAACALLPAVNEVPDAFSASLLWHFRVAAFGMQAVLWAALGLLFGALVQPLLLPFLQPRA</sequence>
<dbReference type="RefSeq" id="WP_109583563.1">
    <property type="nucleotide sequence ID" value="NZ_QGGT01000002.1"/>
</dbReference>
<keyword evidence="1" id="KW-1133">Transmembrane helix</keyword>
<keyword evidence="1" id="KW-0812">Transmembrane</keyword>
<keyword evidence="1" id="KW-0472">Membrane</keyword>
<accession>A0A316EWI1</accession>
<dbReference type="EMBL" id="QGGT01000002">
    <property type="protein sequence ID" value="PWK35519.1"/>
    <property type="molecule type" value="Genomic_DNA"/>
</dbReference>
<keyword evidence="3" id="KW-1185">Reference proteome</keyword>
<feature type="transmembrane region" description="Helical" evidence="1">
    <location>
        <begin position="146"/>
        <end position="166"/>
    </location>
</feature>
<feature type="transmembrane region" description="Helical" evidence="1">
    <location>
        <begin position="107"/>
        <end position="126"/>
    </location>
</feature>
<feature type="transmembrane region" description="Helical" evidence="1">
    <location>
        <begin position="220"/>
        <end position="246"/>
    </location>
</feature>
<feature type="transmembrane region" description="Helical" evidence="1">
    <location>
        <begin position="67"/>
        <end position="95"/>
    </location>
</feature>